<reference evidence="13" key="1">
    <citation type="submission" date="2025-08" db="UniProtKB">
        <authorList>
            <consortium name="Ensembl"/>
        </authorList>
    </citation>
    <scope>IDENTIFICATION</scope>
</reference>
<evidence type="ECO:0000313" key="13">
    <source>
        <dbReference type="Ensembl" id="ENSOKIP00005102759.1"/>
    </source>
</evidence>
<sequence>FPKGRSSGLMIRVIRGARTQGEERGVIQRECAAIRAQFRQADNGTRSHNLAKLLYVHMLGYPAHFGQVVNSALKIVIMYLVSTALFITSHIPNVLNWWHLPGIVYRSLRHGGFMNLIVMTLTFQAALCAVHMVRKVPELGELFTPAARSLLSEKNHGVLHGAVVLITELCERNPDTLEQFRKAVPELVLMMKGLVMSGYSPEHNVAGISDPFLQVRILRLLRILGRNNDTASDAMNDLLAQVATNTDSSKTAGSAVLYETVLTVMDIKSESGLRVLAVNILGRFLLNNDRNIRYISMTSLQKIVQTDHNAVQRHRGTIVDCLKDQDASVKRRALELSLALVSAVNIRSLMKELLLFLSSCPPELRAHTTSGIFNAAERYAPSQRWHIDTILHVLTTAGGDVRDETVPNLIQLITTATELHCYTVHKLYRALITDISVQSLVQVACWCIGEYGDLLLRGECEETEPVQVHALDDVLDALETVLQSHMSSPATRGFALTATMKLSTRITHNVDRIRSIVSIYGSCIDVELQQRAVEYNALFKKYDHMRAAVLERMPVIDKSSPGHTNGESAGGTIKELEPTKLTQEIVFPQEPSNQVSDENDCNKLRYFSYLEIYIYITDLLLYTVCVLSQAKLLEYYMMCNLYPCSTLSRCVICWTCWVVLGSLSSPADGDLCKTLGPRYRLFMTFILHSHPPQSVQLQMKAPSGDVIPAHGLGQVTQTVLLNNPNKVSLKIRVRVCYTSQSSVCQDTVQIDSFPSTAW</sequence>
<evidence type="ECO:0000256" key="6">
    <source>
        <dbReference type="ARBA" id="ARBA00023034"/>
    </source>
</evidence>
<evidence type="ECO:0000256" key="1">
    <source>
        <dbReference type="ARBA" id="ARBA00004156"/>
    </source>
</evidence>
<evidence type="ECO:0000256" key="7">
    <source>
        <dbReference type="ARBA" id="ARBA00023136"/>
    </source>
</evidence>
<name>A0A8C7KGR5_ONCKI</name>
<organism evidence="13 14">
    <name type="scientific">Oncorhynchus kisutch</name>
    <name type="common">Coho salmon</name>
    <name type="synonym">Salmo kisutch</name>
    <dbReference type="NCBI Taxonomy" id="8019"/>
    <lineage>
        <taxon>Eukaryota</taxon>
        <taxon>Metazoa</taxon>
        <taxon>Chordata</taxon>
        <taxon>Craniata</taxon>
        <taxon>Vertebrata</taxon>
        <taxon>Euteleostomi</taxon>
        <taxon>Actinopterygii</taxon>
        <taxon>Neopterygii</taxon>
        <taxon>Teleostei</taxon>
        <taxon>Protacanthopterygii</taxon>
        <taxon>Salmoniformes</taxon>
        <taxon>Salmonidae</taxon>
        <taxon>Salmoninae</taxon>
        <taxon>Oncorhynchus</taxon>
    </lineage>
</organism>
<evidence type="ECO:0000259" key="12">
    <source>
        <dbReference type="PROSITE" id="PS50180"/>
    </source>
</evidence>
<feature type="domain" description="GAE" evidence="12">
    <location>
        <begin position="639"/>
        <end position="754"/>
    </location>
</feature>
<keyword evidence="7 10" id="KW-0472">Membrane</keyword>
<dbReference type="InterPro" id="IPR017107">
    <property type="entry name" value="AP1_complex_gsu"/>
</dbReference>
<dbReference type="InterPro" id="IPR008152">
    <property type="entry name" value="Clathrin_a/b/g-adaptin_app_Ig"/>
</dbReference>
<dbReference type="Proteomes" id="UP000694557">
    <property type="component" value="Unassembled WGS sequence"/>
</dbReference>
<dbReference type="SUPFAM" id="SSF49348">
    <property type="entry name" value="Clathrin adaptor appendage domain"/>
    <property type="match status" value="1"/>
</dbReference>
<protein>
    <recommendedName>
        <fullName evidence="10">AP-1 complex subunit gamma</fullName>
    </recommendedName>
</protein>
<dbReference type="GeneTree" id="ENSGT00950000182838"/>
<keyword evidence="11" id="KW-0812">Transmembrane</keyword>
<dbReference type="Pfam" id="PF01602">
    <property type="entry name" value="Adaptin_N"/>
    <property type="match status" value="1"/>
</dbReference>
<dbReference type="Ensembl" id="ENSOKIT00005110161.1">
    <property type="protein sequence ID" value="ENSOKIP00005102759.1"/>
    <property type="gene ID" value="ENSOKIG00005043959.1"/>
</dbReference>
<evidence type="ECO:0000256" key="5">
    <source>
        <dbReference type="ARBA" id="ARBA00022927"/>
    </source>
</evidence>
<gene>
    <name evidence="13" type="primary">AP1G2</name>
    <name evidence="13" type="synonym">LOC109882577</name>
</gene>
<dbReference type="InterPro" id="IPR050840">
    <property type="entry name" value="Adaptor_Complx_Large_Subunit"/>
</dbReference>
<dbReference type="InterPro" id="IPR002553">
    <property type="entry name" value="Clathrin/coatomer_adapt-like_N"/>
</dbReference>
<keyword evidence="8 10" id="KW-0968">Cytoplasmic vesicle</keyword>
<dbReference type="GO" id="GO:0030121">
    <property type="term" value="C:AP-1 adaptor complex"/>
    <property type="evidence" value="ECO:0007669"/>
    <property type="project" value="InterPro"/>
</dbReference>
<evidence type="ECO:0000256" key="11">
    <source>
        <dbReference type="SAM" id="Phobius"/>
    </source>
</evidence>
<evidence type="ECO:0000256" key="8">
    <source>
        <dbReference type="ARBA" id="ARBA00023329"/>
    </source>
</evidence>
<dbReference type="SUPFAM" id="SSF48371">
    <property type="entry name" value="ARM repeat"/>
    <property type="match status" value="1"/>
</dbReference>
<dbReference type="GO" id="GO:0016192">
    <property type="term" value="P:vesicle-mediated transport"/>
    <property type="evidence" value="ECO:0007669"/>
    <property type="project" value="InterPro"/>
</dbReference>
<keyword evidence="6 10" id="KW-0333">Golgi apparatus</keyword>
<dbReference type="Gene3D" id="1.25.10.10">
    <property type="entry name" value="Leucine-rich Repeat Variant"/>
    <property type="match status" value="2"/>
</dbReference>
<evidence type="ECO:0000256" key="10">
    <source>
        <dbReference type="PIRNR" id="PIRNR037094"/>
    </source>
</evidence>
<evidence type="ECO:0000256" key="9">
    <source>
        <dbReference type="ARBA" id="ARBA00029433"/>
    </source>
</evidence>
<feature type="transmembrane region" description="Helical" evidence="11">
    <location>
        <begin position="112"/>
        <end position="133"/>
    </location>
</feature>
<dbReference type="Pfam" id="PF02883">
    <property type="entry name" value="Alpha_adaptinC2"/>
    <property type="match status" value="1"/>
</dbReference>
<keyword evidence="5 10" id="KW-0653">Protein transport</keyword>
<dbReference type="Gene3D" id="2.60.40.1230">
    <property type="match status" value="1"/>
</dbReference>
<feature type="transmembrane region" description="Helical" evidence="11">
    <location>
        <begin position="72"/>
        <end position="92"/>
    </location>
</feature>
<dbReference type="InterPro" id="IPR016024">
    <property type="entry name" value="ARM-type_fold"/>
</dbReference>
<dbReference type="PROSITE" id="PS50180">
    <property type="entry name" value="GAE"/>
    <property type="match status" value="1"/>
</dbReference>
<keyword evidence="14" id="KW-1185">Reference proteome</keyword>
<proteinExistence type="inferred from homology"/>
<evidence type="ECO:0000256" key="4">
    <source>
        <dbReference type="ARBA" id="ARBA00022448"/>
    </source>
</evidence>
<evidence type="ECO:0000256" key="3">
    <source>
        <dbReference type="ARBA" id="ARBA00006613"/>
    </source>
</evidence>
<dbReference type="PANTHER" id="PTHR22780">
    <property type="entry name" value="ADAPTIN, ALPHA/GAMMA/EPSILON"/>
    <property type="match status" value="1"/>
</dbReference>
<dbReference type="AlphaFoldDB" id="A0A8C7KGR5"/>
<evidence type="ECO:0000313" key="14">
    <source>
        <dbReference type="Proteomes" id="UP000694557"/>
    </source>
</evidence>
<keyword evidence="4 10" id="KW-0813">Transport</keyword>
<keyword evidence="11" id="KW-1133">Transmembrane helix</keyword>
<comment type="subcellular location">
    <subcellularLocation>
        <location evidence="1">Cytoplasmic vesicle membrane</location>
    </subcellularLocation>
    <subcellularLocation>
        <location evidence="9">Endomembrane system</location>
        <topology evidence="9">Peripheral membrane protein</topology>
        <orientation evidence="9">Cytoplasmic side</orientation>
    </subcellularLocation>
    <subcellularLocation>
        <location evidence="2">Golgi apparatus</location>
    </subcellularLocation>
</comment>
<dbReference type="InterPro" id="IPR013041">
    <property type="entry name" value="Clathrin_app_Ig-like_sf"/>
</dbReference>
<accession>A0A8C7KGR5</accession>
<dbReference type="GO" id="GO:0006886">
    <property type="term" value="P:intracellular protein transport"/>
    <property type="evidence" value="ECO:0007669"/>
    <property type="project" value="UniProtKB-UniRule"/>
</dbReference>
<dbReference type="PIRSF" id="PIRSF037094">
    <property type="entry name" value="AP1_complex_gamma"/>
    <property type="match status" value="1"/>
</dbReference>
<reference evidence="13" key="2">
    <citation type="submission" date="2025-09" db="UniProtKB">
        <authorList>
            <consortium name="Ensembl"/>
        </authorList>
    </citation>
    <scope>IDENTIFICATION</scope>
</reference>
<dbReference type="InterPro" id="IPR008153">
    <property type="entry name" value="GAE_dom"/>
</dbReference>
<dbReference type="InterPro" id="IPR011989">
    <property type="entry name" value="ARM-like"/>
</dbReference>
<comment type="similarity">
    <text evidence="3 10">Belongs to the adaptor complexes large subunit family.</text>
</comment>
<evidence type="ECO:0000256" key="2">
    <source>
        <dbReference type="ARBA" id="ARBA00004555"/>
    </source>
</evidence>